<keyword evidence="1" id="KW-0812">Transmembrane</keyword>
<accession>A0A2P6Q4B4</accession>
<sequence>MNFERGYIDVVLVPSGLLIMLIYHLFFLYKYFHQPLSTSMGYENNDKRVWVAKILQVQGDNVNGGLGVISSNTSAAMTLASICLTLSSLIGVWIANSPSKSFPIEVIYGNTTPSMNSIKHICLLTSFLLAFSCFVQSARHFVHSNYLLSTPGASDKGVVKKVERAVQRGSEFWSLGLRALYFALNFLLWFFGPIPMFVSSIIMVVILYCHDFRKSESDNLLDVLLLS</sequence>
<dbReference type="OrthoDB" id="665451at2759"/>
<dbReference type="EMBL" id="PDCK01000043">
    <property type="protein sequence ID" value="PRQ29027.1"/>
    <property type="molecule type" value="Genomic_DNA"/>
</dbReference>
<dbReference type="PANTHER" id="PTHR31168:SF21">
    <property type="entry name" value="EMB|CAB89385.1"/>
    <property type="match status" value="1"/>
</dbReference>
<protein>
    <submittedName>
        <fullName evidence="2">Uncharacterized protein</fullName>
    </submittedName>
</protein>
<reference evidence="2 3" key="1">
    <citation type="journal article" date="2018" name="Nat. Genet.">
        <title>The Rosa genome provides new insights in the design of modern roses.</title>
        <authorList>
            <person name="Bendahmane M."/>
        </authorList>
    </citation>
    <scope>NUCLEOTIDE SEQUENCE [LARGE SCALE GENOMIC DNA]</scope>
    <source>
        <strain evidence="3">cv. Old Blush</strain>
    </source>
</reference>
<keyword evidence="3" id="KW-1185">Reference proteome</keyword>
<feature type="transmembrane region" description="Helical" evidence="1">
    <location>
        <begin position="75"/>
        <end position="95"/>
    </location>
</feature>
<dbReference type="PANTHER" id="PTHR31168">
    <property type="entry name" value="OS02G0292800 PROTEIN"/>
    <property type="match status" value="1"/>
</dbReference>
<evidence type="ECO:0000313" key="3">
    <source>
        <dbReference type="Proteomes" id="UP000238479"/>
    </source>
</evidence>
<name>A0A2P6Q4B4_ROSCH</name>
<feature type="transmembrane region" description="Helical" evidence="1">
    <location>
        <begin position="186"/>
        <end position="209"/>
    </location>
</feature>
<comment type="caution">
    <text evidence="2">The sequence shown here is derived from an EMBL/GenBank/DDBJ whole genome shotgun (WGS) entry which is preliminary data.</text>
</comment>
<proteinExistence type="predicted"/>
<dbReference type="OMA" id="TWMANST"/>
<keyword evidence="1" id="KW-0472">Membrane</keyword>
<evidence type="ECO:0000256" key="1">
    <source>
        <dbReference type="SAM" id="Phobius"/>
    </source>
</evidence>
<organism evidence="2 3">
    <name type="scientific">Rosa chinensis</name>
    <name type="common">China rose</name>
    <dbReference type="NCBI Taxonomy" id="74649"/>
    <lineage>
        <taxon>Eukaryota</taxon>
        <taxon>Viridiplantae</taxon>
        <taxon>Streptophyta</taxon>
        <taxon>Embryophyta</taxon>
        <taxon>Tracheophyta</taxon>
        <taxon>Spermatophyta</taxon>
        <taxon>Magnoliopsida</taxon>
        <taxon>eudicotyledons</taxon>
        <taxon>Gunneridae</taxon>
        <taxon>Pentapetalae</taxon>
        <taxon>rosids</taxon>
        <taxon>fabids</taxon>
        <taxon>Rosales</taxon>
        <taxon>Rosaceae</taxon>
        <taxon>Rosoideae</taxon>
        <taxon>Rosoideae incertae sedis</taxon>
        <taxon>Rosa</taxon>
    </lineage>
</organism>
<feature type="transmembrane region" description="Helical" evidence="1">
    <location>
        <begin position="7"/>
        <end position="29"/>
    </location>
</feature>
<dbReference type="Gramene" id="PRQ29027">
    <property type="protein sequence ID" value="PRQ29027"/>
    <property type="gene ID" value="RchiOBHm_Chr5g0009391"/>
</dbReference>
<dbReference type="InterPro" id="IPR006747">
    <property type="entry name" value="DUF599"/>
</dbReference>
<dbReference type="Proteomes" id="UP000238479">
    <property type="component" value="Chromosome 5"/>
</dbReference>
<gene>
    <name evidence="2" type="ORF">RchiOBHm_Chr5g0009391</name>
</gene>
<keyword evidence="1" id="KW-1133">Transmembrane helix</keyword>
<feature type="transmembrane region" description="Helical" evidence="1">
    <location>
        <begin position="121"/>
        <end position="142"/>
    </location>
</feature>
<dbReference type="Pfam" id="PF04654">
    <property type="entry name" value="DUF599"/>
    <property type="match status" value="1"/>
</dbReference>
<dbReference type="AlphaFoldDB" id="A0A2P6Q4B4"/>
<evidence type="ECO:0000313" key="2">
    <source>
        <dbReference type="EMBL" id="PRQ29027.1"/>
    </source>
</evidence>